<dbReference type="PRINTS" id="PR00412">
    <property type="entry name" value="EPOXHYDRLASE"/>
</dbReference>
<keyword evidence="1" id="KW-0378">Hydrolase</keyword>
<dbReference type="PRINTS" id="PR00111">
    <property type="entry name" value="ABHYDROLASE"/>
</dbReference>
<evidence type="ECO:0000256" key="1">
    <source>
        <dbReference type="ARBA" id="ARBA00022801"/>
    </source>
</evidence>
<evidence type="ECO:0000313" key="5">
    <source>
        <dbReference type="Proteomes" id="UP001497512"/>
    </source>
</evidence>
<dbReference type="PANTHER" id="PTHR43329">
    <property type="entry name" value="EPOXIDE HYDROLASE"/>
    <property type="match status" value="1"/>
</dbReference>
<keyword evidence="5" id="KW-1185">Reference proteome</keyword>
<dbReference type="InterPro" id="IPR000073">
    <property type="entry name" value="AB_hydrolase_1"/>
</dbReference>
<name>A0ABP0U9W3_9BRYO</name>
<dbReference type="EMBL" id="OZ019894">
    <property type="protein sequence ID" value="CAK9216119.1"/>
    <property type="molecule type" value="Genomic_DNA"/>
</dbReference>
<protein>
    <recommendedName>
        <fullName evidence="3">AB hydrolase-1 domain-containing protein</fullName>
    </recommendedName>
</protein>
<dbReference type="InterPro" id="IPR000639">
    <property type="entry name" value="Epox_hydrolase-like"/>
</dbReference>
<evidence type="ECO:0000256" key="2">
    <source>
        <dbReference type="ARBA" id="ARBA00038334"/>
    </source>
</evidence>
<sequence length="320" mass="35701">MGGPSHHTIHLHNSGLSLHVVEEGSGPAVLLLHGFPETSYSWRHQMSSLAGAGFHAIAPDMRGYGASDGPESSEEYTSLHIVGDIIGLLDTFNLKEVYVVGHNWGAIIGWDLCLFRPDRVKAYVAVSLPFLLRGPHRSFMDFYRELLGEGFYMTRFQEPGGIEAEFASVGTSEVLQRILASEGSFPICIPEGNGILDLIPEVTTLPPWCTEEDLKHYTEQFEQSGFTGPLNYYRAINRTWELKAPWTNMTVLTPTLFISGDKDLLHTLPNLQDYVYGGAFQMEVPNLKGVVTLEGGHFIHQQQAAEFNDHVIKFFKEHPL</sequence>
<accession>A0ABP0U9W3</accession>
<gene>
    <name evidence="4" type="ORF">CSSPTR1EN2_LOCUS13268</name>
</gene>
<dbReference type="Proteomes" id="UP001497512">
    <property type="component" value="Chromosome 2"/>
</dbReference>
<organism evidence="4 5">
    <name type="scientific">Sphagnum troendelagicum</name>
    <dbReference type="NCBI Taxonomy" id="128251"/>
    <lineage>
        <taxon>Eukaryota</taxon>
        <taxon>Viridiplantae</taxon>
        <taxon>Streptophyta</taxon>
        <taxon>Embryophyta</taxon>
        <taxon>Bryophyta</taxon>
        <taxon>Sphagnophytina</taxon>
        <taxon>Sphagnopsida</taxon>
        <taxon>Sphagnales</taxon>
        <taxon>Sphagnaceae</taxon>
        <taxon>Sphagnum</taxon>
    </lineage>
</organism>
<comment type="similarity">
    <text evidence="2">Belongs to the AB hydrolase superfamily. Epoxide hydrolase family.</text>
</comment>
<proteinExistence type="inferred from homology"/>
<evidence type="ECO:0000313" key="4">
    <source>
        <dbReference type="EMBL" id="CAK9216119.1"/>
    </source>
</evidence>
<reference evidence="4" key="1">
    <citation type="submission" date="2024-02" db="EMBL/GenBank/DDBJ databases">
        <authorList>
            <consortium name="ELIXIR-Norway"/>
            <consortium name="Elixir Norway"/>
        </authorList>
    </citation>
    <scope>NUCLEOTIDE SEQUENCE</scope>
</reference>
<dbReference type="SUPFAM" id="SSF53474">
    <property type="entry name" value="alpha/beta-Hydrolases"/>
    <property type="match status" value="1"/>
</dbReference>
<dbReference type="Gene3D" id="3.40.50.1820">
    <property type="entry name" value="alpha/beta hydrolase"/>
    <property type="match status" value="1"/>
</dbReference>
<dbReference type="InterPro" id="IPR029058">
    <property type="entry name" value="AB_hydrolase_fold"/>
</dbReference>
<evidence type="ECO:0000259" key="3">
    <source>
        <dbReference type="Pfam" id="PF00561"/>
    </source>
</evidence>
<dbReference type="Pfam" id="PF00561">
    <property type="entry name" value="Abhydrolase_1"/>
    <property type="match status" value="1"/>
</dbReference>
<feature type="domain" description="AB hydrolase-1" evidence="3">
    <location>
        <begin position="27"/>
        <end position="142"/>
    </location>
</feature>